<evidence type="ECO:0000313" key="7">
    <source>
        <dbReference type="Proteomes" id="UP000195607"/>
    </source>
</evidence>
<dbReference type="Gene3D" id="3.40.30.10">
    <property type="entry name" value="Glutaredoxin"/>
    <property type="match status" value="2"/>
</dbReference>
<feature type="domain" description="Thioredoxin-like fold" evidence="3">
    <location>
        <begin position="48"/>
        <end position="130"/>
    </location>
</feature>
<dbReference type="EMBL" id="LT671858">
    <property type="protein sequence ID" value="SIM34821.1"/>
    <property type="molecule type" value="Genomic_DNA"/>
</dbReference>
<evidence type="ECO:0000259" key="3">
    <source>
        <dbReference type="Pfam" id="PF13192"/>
    </source>
</evidence>
<dbReference type="EMBL" id="LT719092">
    <property type="protein sequence ID" value="SJK84068.1"/>
    <property type="molecule type" value="Genomic_DNA"/>
</dbReference>
<dbReference type="NCBIfam" id="TIGR02187">
    <property type="entry name" value="PDO_seleno_TRX"/>
    <property type="match status" value="1"/>
</dbReference>
<keyword evidence="4" id="KW-0413">Isomerase</keyword>
<dbReference type="PANTHER" id="PTHR37170">
    <property type="entry name" value="GLUTAREDOXIN-RELATED"/>
    <property type="match status" value="1"/>
</dbReference>
<evidence type="ECO:0000313" key="5">
    <source>
        <dbReference type="EMBL" id="SJK84068.1"/>
    </source>
</evidence>
<reference evidence="4 7" key="1">
    <citation type="submission" date="2016-04" db="EMBL/GenBank/DDBJ databases">
        <authorList>
            <person name="Evans L.H."/>
            <person name="Alamgir A."/>
            <person name="Owens N."/>
            <person name="Weber N.D."/>
            <person name="Virtaneva K."/>
            <person name="Barbian K."/>
            <person name="Babar A."/>
            <person name="Rosenke K."/>
        </authorList>
    </citation>
    <scope>NUCLEOTIDE SEQUENCE [LARGE SCALE GENOMIC DNA]</scope>
    <source>
        <strain evidence="4">S5</strain>
        <strain evidence="7">S5(T) (JCM 30642 \VKM B-2941)</strain>
    </source>
</reference>
<dbReference type="InterPro" id="IPR012336">
    <property type="entry name" value="Thioredoxin-like_fold"/>
</dbReference>
<accession>A0A1N5SFS7</accession>
<dbReference type="AlphaFoldDB" id="A0A1N5SFS7"/>
<dbReference type="GO" id="GO:0016853">
    <property type="term" value="F:isomerase activity"/>
    <property type="evidence" value="ECO:0007669"/>
    <property type="project" value="UniProtKB-KW"/>
</dbReference>
<keyword evidence="6" id="KW-1185">Reference proteome</keyword>
<organism evidence="4 7">
    <name type="scientific">Cuniculiplasma divulgatum</name>
    <dbReference type="NCBI Taxonomy" id="1673428"/>
    <lineage>
        <taxon>Archaea</taxon>
        <taxon>Methanobacteriati</taxon>
        <taxon>Thermoplasmatota</taxon>
        <taxon>Thermoplasmata</taxon>
        <taxon>Thermoplasmatales</taxon>
        <taxon>Cuniculiplasmataceae</taxon>
        <taxon>Cuniculiplasma</taxon>
    </lineage>
</organism>
<protein>
    <submittedName>
        <fullName evidence="4">Thiol-disulfide isomerase or thioredoxin</fullName>
    </submittedName>
</protein>
<dbReference type="Proteomes" id="UP000195607">
    <property type="component" value="Chromosome I"/>
</dbReference>
<evidence type="ECO:0000313" key="6">
    <source>
        <dbReference type="Proteomes" id="UP000187822"/>
    </source>
</evidence>
<reference evidence="5" key="3">
    <citation type="submission" date="2016-06" db="EMBL/GenBank/DDBJ databases">
        <authorList>
            <person name="Olsen C.W."/>
            <person name="Carey S."/>
            <person name="Hinshaw L."/>
            <person name="Karasin A.I."/>
        </authorList>
    </citation>
    <scope>NUCLEOTIDE SEQUENCE [LARGE SCALE GENOMIC DNA]</scope>
    <source>
        <strain evidence="5">PM4</strain>
    </source>
</reference>
<keyword evidence="2" id="KW-0249">Electron transport</keyword>
<dbReference type="PANTHER" id="PTHR37170:SF1">
    <property type="entry name" value="GLUTAREDOXIN-LIKE PROTEIN"/>
    <property type="match status" value="1"/>
</dbReference>
<dbReference type="STRING" id="1673428.CPM_0174"/>
<dbReference type="Proteomes" id="UP000187822">
    <property type="component" value="Chromosome I"/>
</dbReference>
<keyword evidence="2" id="KW-0813">Transport</keyword>
<name>A0A1N5SFS7_9ARCH</name>
<dbReference type="Pfam" id="PF13192">
    <property type="entry name" value="Thioredoxin_3"/>
    <property type="match status" value="2"/>
</dbReference>
<dbReference type="CDD" id="cd02973">
    <property type="entry name" value="TRX_GRX_like"/>
    <property type="match status" value="1"/>
</dbReference>
<gene>
    <name evidence="5" type="ORF">CPM_0174</name>
    <name evidence="4" type="ORF">CSP5_0208</name>
</gene>
<proteinExistence type="inferred from homology"/>
<evidence type="ECO:0000256" key="1">
    <source>
        <dbReference type="ARBA" id="ARBA00007787"/>
    </source>
</evidence>
<reference evidence="6" key="2">
    <citation type="submission" date="2016-06" db="EMBL/GenBank/DDBJ databases">
        <authorList>
            <person name="Toshchakov V.S."/>
        </authorList>
    </citation>
    <scope>NUCLEOTIDE SEQUENCE [LARGE SCALE GENOMIC DNA]</scope>
    <source>
        <strain>PM4 (JCM 30641</strain>
        <strain evidence="6">\VKM B-2940)</strain>
    </source>
</reference>
<dbReference type="InterPro" id="IPR011903">
    <property type="entry name" value="TON_0319-like"/>
</dbReference>
<dbReference type="InterPro" id="IPR036249">
    <property type="entry name" value="Thioredoxin-like_sf"/>
</dbReference>
<dbReference type="SUPFAM" id="SSF52833">
    <property type="entry name" value="Thioredoxin-like"/>
    <property type="match status" value="2"/>
</dbReference>
<evidence type="ECO:0000313" key="4">
    <source>
        <dbReference type="EMBL" id="SIM34821.1"/>
    </source>
</evidence>
<feature type="domain" description="Thioredoxin-like fold" evidence="3">
    <location>
        <begin position="158"/>
        <end position="234"/>
    </location>
</feature>
<evidence type="ECO:0000256" key="2">
    <source>
        <dbReference type="ARBA" id="ARBA00022982"/>
    </source>
</evidence>
<sequence>MDISSLHFNFYKHVLITYHNALNMQLINDEYRTKLKEQFSTTMVDEVTIKVFKDDNKSCQYCNDTEQLMREIAEITDKVKVEIHELGDEESKKYKIEKAPVVILFSDRFQNGNVRYFGIPSGYEFRSIIEDIETFSTGKIELRESTIDKLKTIEKPVSIRVFITPTCPYCPSAVRMAHNFALVNPNITGDMVESYEFEEEAEAAAVSSVPHTTISNIDEPIIGAQPEEIFLDQVLFSAAQAP</sequence>
<comment type="similarity">
    <text evidence="1">Belongs to the glutaredoxin family.</text>
</comment>
<dbReference type="KEGG" id="cdiv:CPM_0174"/>